<gene>
    <name evidence="5" type="ORF">F2Q69_00026795</name>
    <name evidence="4" type="ORF">F2Q70_00019993</name>
</gene>
<organism evidence="4">
    <name type="scientific">Brassica cretica</name>
    <name type="common">Mustard</name>
    <dbReference type="NCBI Taxonomy" id="69181"/>
    <lineage>
        <taxon>Eukaryota</taxon>
        <taxon>Viridiplantae</taxon>
        <taxon>Streptophyta</taxon>
        <taxon>Embryophyta</taxon>
        <taxon>Tracheophyta</taxon>
        <taxon>Spermatophyta</taxon>
        <taxon>Magnoliopsida</taxon>
        <taxon>eudicotyledons</taxon>
        <taxon>Gunneridae</taxon>
        <taxon>Pentapetalae</taxon>
        <taxon>rosids</taxon>
        <taxon>malvids</taxon>
        <taxon>Brassicales</taxon>
        <taxon>Brassicaceae</taxon>
        <taxon>Brassiceae</taxon>
        <taxon>Brassica</taxon>
    </lineage>
</organism>
<keyword evidence="1" id="KW-0677">Repeat</keyword>
<protein>
    <recommendedName>
        <fullName evidence="3">Disease resistance protein winged helix domain-containing protein</fullName>
    </recommendedName>
</protein>
<dbReference type="EMBL" id="QGKY02001925">
    <property type="protein sequence ID" value="KAF2545594.1"/>
    <property type="molecule type" value="Genomic_DNA"/>
</dbReference>
<dbReference type="InterPro" id="IPR044974">
    <property type="entry name" value="Disease_R_plants"/>
</dbReference>
<accession>A0A3N6R5M8</accession>
<keyword evidence="2" id="KW-0611">Plant defense</keyword>
<evidence type="ECO:0000313" key="5">
    <source>
        <dbReference type="EMBL" id="KAF3587838.1"/>
    </source>
</evidence>
<evidence type="ECO:0000259" key="3">
    <source>
        <dbReference type="Pfam" id="PF23559"/>
    </source>
</evidence>
<feature type="domain" description="Disease resistance protein winged helix" evidence="3">
    <location>
        <begin position="62"/>
        <end position="91"/>
    </location>
</feature>
<proteinExistence type="predicted"/>
<comment type="caution">
    <text evidence="4">The sequence shown here is derived from an EMBL/GenBank/DDBJ whole genome shotgun (WGS) entry which is preliminary data.</text>
</comment>
<reference evidence="4" key="1">
    <citation type="submission" date="2019-12" db="EMBL/GenBank/DDBJ databases">
        <title>Genome sequencing and annotation of Brassica cretica.</title>
        <authorList>
            <person name="Studholme D.J."/>
            <person name="Sarris P.F."/>
        </authorList>
    </citation>
    <scope>NUCLEOTIDE SEQUENCE</scope>
    <source>
        <strain evidence="4">PFS-102/07</strain>
        <tissue evidence="4">Leaf</tissue>
    </source>
</reference>
<sequence length="98" mass="11650">MAYQETMSSRKTIQEWSHAHDVLTSFAADFSCIQDKILPILKFCYDNLKDEKFRKCLQYCALFPEDYEIEKEELVEYWICEGIIDGNKDRDAAKEPWL</sequence>
<evidence type="ECO:0000313" key="4">
    <source>
        <dbReference type="EMBL" id="KAF2545594.1"/>
    </source>
</evidence>
<dbReference type="Pfam" id="PF23559">
    <property type="entry name" value="WHD_DRP"/>
    <property type="match status" value="1"/>
</dbReference>
<dbReference type="PANTHER" id="PTHR23155:SF1192">
    <property type="entry name" value="DISEASE RESISTANCE PROTEIN RFL1-RELATED"/>
    <property type="match status" value="1"/>
</dbReference>
<dbReference type="GO" id="GO:0098542">
    <property type="term" value="P:defense response to other organism"/>
    <property type="evidence" value="ECO:0007669"/>
    <property type="project" value="TreeGrafter"/>
</dbReference>
<evidence type="ECO:0000256" key="2">
    <source>
        <dbReference type="ARBA" id="ARBA00022821"/>
    </source>
</evidence>
<dbReference type="FunFam" id="1.10.10.10:FF:000322">
    <property type="entry name" value="Probable disease resistance protein At1g63360"/>
    <property type="match status" value="1"/>
</dbReference>
<dbReference type="PANTHER" id="PTHR23155">
    <property type="entry name" value="DISEASE RESISTANCE PROTEIN RP"/>
    <property type="match status" value="1"/>
</dbReference>
<evidence type="ECO:0000256" key="1">
    <source>
        <dbReference type="ARBA" id="ARBA00022737"/>
    </source>
</evidence>
<dbReference type="OrthoDB" id="1739333at2759"/>
<dbReference type="AlphaFoldDB" id="A0A3N6R5M8"/>
<dbReference type="InterPro" id="IPR058922">
    <property type="entry name" value="WHD_DRP"/>
</dbReference>
<dbReference type="Gene3D" id="1.10.10.10">
    <property type="entry name" value="Winged helix-like DNA-binding domain superfamily/Winged helix DNA-binding domain"/>
    <property type="match status" value="1"/>
</dbReference>
<dbReference type="EMBL" id="QGKX02000088">
    <property type="protein sequence ID" value="KAF3587838.1"/>
    <property type="molecule type" value="Genomic_DNA"/>
</dbReference>
<dbReference type="InterPro" id="IPR036388">
    <property type="entry name" value="WH-like_DNA-bd_sf"/>
</dbReference>
<dbReference type="Proteomes" id="UP000712600">
    <property type="component" value="Unassembled WGS sequence"/>
</dbReference>
<name>A0A3N6R5M8_BRACR</name>
<reference evidence="5" key="2">
    <citation type="submission" date="2019-12" db="EMBL/GenBank/DDBJ databases">
        <title>Genome sequencing and annotation of Brassica cretica.</title>
        <authorList>
            <person name="Studholme D.J."/>
            <person name="Sarris P."/>
        </authorList>
    </citation>
    <scope>NUCLEOTIDE SEQUENCE</scope>
    <source>
        <strain evidence="5">PFS-109/04</strain>
        <tissue evidence="5">Leaf</tissue>
    </source>
</reference>